<feature type="compositionally biased region" description="Basic residues" evidence="1">
    <location>
        <begin position="25"/>
        <end position="45"/>
    </location>
</feature>
<reference evidence="2 3" key="1">
    <citation type="submission" date="2019-03" db="EMBL/GenBank/DDBJ databases">
        <title>Single cell metagenomics reveals metabolic interactions within the superorganism composed of flagellate Streblomastix strix and complex community of Bacteroidetes bacteria on its surface.</title>
        <authorList>
            <person name="Treitli S.C."/>
            <person name="Kolisko M."/>
            <person name="Husnik F."/>
            <person name="Keeling P."/>
            <person name="Hampl V."/>
        </authorList>
    </citation>
    <scope>NUCLEOTIDE SEQUENCE [LARGE SCALE GENOMIC DNA]</scope>
    <source>
        <strain evidence="2">ST1C</strain>
    </source>
</reference>
<protein>
    <submittedName>
        <fullName evidence="2">Uncharacterized protein</fullName>
    </submittedName>
</protein>
<feature type="compositionally biased region" description="Basic and acidic residues" evidence="1">
    <location>
        <begin position="107"/>
        <end position="145"/>
    </location>
</feature>
<feature type="compositionally biased region" description="Low complexity" evidence="1">
    <location>
        <begin position="204"/>
        <end position="221"/>
    </location>
</feature>
<evidence type="ECO:0000256" key="1">
    <source>
        <dbReference type="SAM" id="MobiDB-lite"/>
    </source>
</evidence>
<feature type="region of interest" description="Disordered" evidence="1">
    <location>
        <begin position="553"/>
        <end position="622"/>
    </location>
</feature>
<comment type="caution">
    <text evidence="2">The sequence shown here is derived from an EMBL/GenBank/DDBJ whole genome shotgun (WGS) entry which is preliminary data.</text>
</comment>
<feature type="region of interest" description="Disordered" evidence="1">
    <location>
        <begin position="107"/>
        <end position="238"/>
    </location>
</feature>
<evidence type="ECO:0000313" key="2">
    <source>
        <dbReference type="EMBL" id="KAA6383028.1"/>
    </source>
</evidence>
<feature type="compositionally biased region" description="Polar residues" evidence="1">
    <location>
        <begin position="1"/>
        <end position="10"/>
    </location>
</feature>
<organism evidence="2 3">
    <name type="scientific">Streblomastix strix</name>
    <dbReference type="NCBI Taxonomy" id="222440"/>
    <lineage>
        <taxon>Eukaryota</taxon>
        <taxon>Metamonada</taxon>
        <taxon>Preaxostyla</taxon>
        <taxon>Oxymonadida</taxon>
        <taxon>Streblomastigidae</taxon>
        <taxon>Streblomastix</taxon>
    </lineage>
</organism>
<dbReference type="AlphaFoldDB" id="A0A5J4VKA3"/>
<dbReference type="Proteomes" id="UP000324800">
    <property type="component" value="Unassembled WGS sequence"/>
</dbReference>
<accession>A0A5J4VKA3</accession>
<feature type="region of interest" description="Disordered" evidence="1">
    <location>
        <begin position="1"/>
        <end position="58"/>
    </location>
</feature>
<feature type="compositionally biased region" description="Basic and acidic residues" evidence="1">
    <location>
        <begin position="46"/>
        <end position="58"/>
    </location>
</feature>
<evidence type="ECO:0000313" key="3">
    <source>
        <dbReference type="Proteomes" id="UP000324800"/>
    </source>
</evidence>
<feature type="compositionally biased region" description="Basic and acidic residues" evidence="1">
    <location>
        <begin position="155"/>
        <end position="172"/>
    </location>
</feature>
<proteinExistence type="predicted"/>
<sequence length="622" mass="71672">MTEGENSQFLSEDGQQEGNELNLILKKKRKRGSGKTKKGGKKRRRLNEEEYKQKLDAEKERLEKEYQKKLEAERKRLAEEQKQKEEAERKRLEKEYQKKLEAEQKRFAEQLRQKEEAERKRLEKDADRKRLAEQLRQTNKDDINKDINQNEGEQEFQKIQKDQDEQKEKEEEKDKEEEKEDEDEDEDEKPKQKPQVLSNIKVSPKPSLLSKPKLTSKQLTLLKKEKKEEEQKGEDEEELQVKKKIKMIEDDWYDYDDSGNDKFQEEGDTVTMKQNQTPKFPMIYFPSSPISPLSPGISFAFLMLKDLGGPSFFAQAAYISHTINATVPLEQNADHIASIHRSIDGDYDPNQLQATAEDAKRKILDLMASKFVEQLSKTESGDEEDRMEIARQALADSLAQPNQTSAGDEDMTALKFTTDAITKATMLHQDFTWGINLEERKLLAKDAAIIIPIDPPKRREDLRIPDNIKQVETALINAQTKANIALALGLAASQQVIDGKLDAECMEACVATQAEVTAEIGIARRANLYGFKVEAECTRYLTEASFDVGSRLKTVHPMNPKPFAAKRVEKPSRQTDLPKEQSKEVKKEKKDEDSNRDEKKKSFFKKDFHSSSRGSSSRHRRF</sequence>
<feature type="compositionally biased region" description="Basic and acidic residues" evidence="1">
    <location>
        <begin position="566"/>
        <end position="610"/>
    </location>
</feature>
<dbReference type="PANTHER" id="PTHR48147">
    <property type="entry name" value="PROTEIN CBG23787"/>
    <property type="match status" value="1"/>
</dbReference>
<dbReference type="EMBL" id="SNRW01006460">
    <property type="protein sequence ID" value="KAA6383028.1"/>
    <property type="molecule type" value="Genomic_DNA"/>
</dbReference>
<feature type="compositionally biased region" description="Acidic residues" evidence="1">
    <location>
        <begin position="173"/>
        <end position="187"/>
    </location>
</feature>
<name>A0A5J4VKA3_9EUKA</name>
<gene>
    <name evidence="2" type="ORF">EZS28_021442</name>
</gene>